<reference evidence="3" key="1">
    <citation type="journal article" date="2023" name="Plant J.">
        <title>Genome sequences and population genomics provide insights into the demographic history, inbreeding, and mutation load of two 'living fossil' tree species of Dipteronia.</title>
        <authorList>
            <person name="Feng Y."/>
            <person name="Comes H.P."/>
            <person name="Chen J."/>
            <person name="Zhu S."/>
            <person name="Lu R."/>
            <person name="Zhang X."/>
            <person name="Li P."/>
            <person name="Qiu J."/>
            <person name="Olsen K.M."/>
            <person name="Qiu Y."/>
        </authorList>
    </citation>
    <scope>NUCLEOTIDE SEQUENCE</scope>
    <source>
        <strain evidence="3">NBL</strain>
    </source>
</reference>
<dbReference type="GO" id="GO:0006075">
    <property type="term" value="P:(1-&gt;3)-beta-D-glucan biosynthetic process"/>
    <property type="evidence" value="ECO:0007669"/>
    <property type="project" value="InterPro"/>
</dbReference>
<dbReference type="AlphaFoldDB" id="A0AAE0A448"/>
<evidence type="ECO:0000313" key="4">
    <source>
        <dbReference type="Proteomes" id="UP001281410"/>
    </source>
</evidence>
<keyword evidence="1" id="KW-0472">Membrane</keyword>
<evidence type="ECO:0000259" key="2">
    <source>
        <dbReference type="Pfam" id="PF02364"/>
    </source>
</evidence>
<dbReference type="PANTHER" id="PTHR12741:SF106">
    <property type="entry name" value="CALLOSE SYNTHASE 5"/>
    <property type="match status" value="1"/>
</dbReference>
<dbReference type="GO" id="GO:0003843">
    <property type="term" value="F:1,3-beta-D-glucan synthase activity"/>
    <property type="evidence" value="ECO:0007669"/>
    <property type="project" value="InterPro"/>
</dbReference>
<protein>
    <recommendedName>
        <fullName evidence="2">Glycosyl transferase 48 domain-containing protein</fullName>
    </recommendedName>
</protein>
<name>A0AAE0A448_9ROSI</name>
<dbReference type="GO" id="GO:0005886">
    <property type="term" value="C:plasma membrane"/>
    <property type="evidence" value="ECO:0007669"/>
    <property type="project" value="TreeGrafter"/>
</dbReference>
<dbReference type="EMBL" id="JANJYJ010000007">
    <property type="protein sequence ID" value="KAK3199927.1"/>
    <property type="molecule type" value="Genomic_DNA"/>
</dbReference>
<organism evidence="3 4">
    <name type="scientific">Dipteronia sinensis</name>
    <dbReference type="NCBI Taxonomy" id="43782"/>
    <lineage>
        <taxon>Eukaryota</taxon>
        <taxon>Viridiplantae</taxon>
        <taxon>Streptophyta</taxon>
        <taxon>Embryophyta</taxon>
        <taxon>Tracheophyta</taxon>
        <taxon>Spermatophyta</taxon>
        <taxon>Magnoliopsida</taxon>
        <taxon>eudicotyledons</taxon>
        <taxon>Gunneridae</taxon>
        <taxon>Pentapetalae</taxon>
        <taxon>rosids</taxon>
        <taxon>malvids</taxon>
        <taxon>Sapindales</taxon>
        <taxon>Sapindaceae</taxon>
        <taxon>Hippocastanoideae</taxon>
        <taxon>Acereae</taxon>
        <taxon>Dipteronia</taxon>
    </lineage>
</organism>
<dbReference type="Pfam" id="PF02364">
    <property type="entry name" value="Glucan_synthase"/>
    <property type="match status" value="1"/>
</dbReference>
<feature type="transmembrane region" description="Helical" evidence="1">
    <location>
        <begin position="297"/>
        <end position="317"/>
    </location>
</feature>
<proteinExistence type="predicted"/>
<keyword evidence="1" id="KW-0812">Transmembrane</keyword>
<dbReference type="GO" id="GO:0000148">
    <property type="term" value="C:1,3-beta-D-glucan synthase complex"/>
    <property type="evidence" value="ECO:0007669"/>
    <property type="project" value="InterPro"/>
</dbReference>
<keyword evidence="4" id="KW-1185">Reference proteome</keyword>
<evidence type="ECO:0000256" key="1">
    <source>
        <dbReference type="SAM" id="Phobius"/>
    </source>
</evidence>
<accession>A0AAE0A448</accession>
<comment type="caution">
    <text evidence="3">The sequence shown here is derived from an EMBL/GenBank/DDBJ whole genome shotgun (WGS) entry which is preliminary data.</text>
</comment>
<dbReference type="InterPro" id="IPR003440">
    <property type="entry name" value="Glyco_trans_48_dom"/>
</dbReference>
<feature type="domain" description="Glycosyl transferase 48" evidence="2">
    <location>
        <begin position="1"/>
        <end position="224"/>
    </location>
</feature>
<keyword evidence="1" id="KW-1133">Transmembrane helix</keyword>
<evidence type="ECO:0000313" key="3">
    <source>
        <dbReference type="EMBL" id="KAK3199927.1"/>
    </source>
</evidence>
<gene>
    <name evidence="3" type="ORF">Dsin_023342</name>
</gene>
<sequence>MADMKFTYVATCQNYGNQKRSGDRRATDILNLMVNHPSLRVAYIDEVEVKVEETEGVKAKKVYYSVLVKAVDNLDQEIYRIKLPGPAKLGEGKPENQNHAVVFTRGEALQAIDMNQDNYLEEAFKMRNLLEEFNEDHGVRPPSILGVREHIFTGSVSSLAWFMSNQETSFVTIGQRVFARPLKIRFHYGHPDVFDRIFHITRGGMSKASRNVNLSEDIFAGLNQISLFEAKVACGNGEQTLSRDIYRLGHHFDFFRMLSCYFTTIGFYVSSLISQACRPLMSGLGMWGSCKALARGYDYLMGYIIFAPVAILAWFPFVSEFQTRLLFNQAFSRGLQIQRILAGGKKHK</sequence>
<dbReference type="Proteomes" id="UP001281410">
    <property type="component" value="Unassembled WGS sequence"/>
</dbReference>
<feature type="transmembrane region" description="Helical" evidence="1">
    <location>
        <begin position="254"/>
        <end position="276"/>
    </location>
</feature>
<dbReference type="PANTHER" id="PTHR12741">
    <property type="entry name" value="LYST-INTERACTING PROTEIN LIP5 DOPAMINE RESPONSIVE PROTEIN DRG-1"/>
    <property type="match status" value="1"/>
</dbReference>